<evidence type="ECO:0008006" key="4">
    <source>
        <dbReference type="Google" id="ProtNLM"/>
    </source>
</evidence>
<feature type="transmembrane region" description="Helical" evidence="1">
    <location>
        <begin position="58"/>
        <end position="78"/>
    </location>
</feature>
<protein>
    <recommendedName>
        <fullName evidence="4">Transmembrane protein</fullName>
    </recommendedName>
</protein>
<evidence type="ECO:0000313" key="2">
    <source>
        <dbReference type="EMBL" id="AWK76531.1"/>
    </source>
</evidence>
<keyword evidence="1" id="KW-0472">Membrane</keyword>
<organism evidence="2 3">
    <name type="scientific">Rhodococcus oxybenzonivorans</name>
    <dbReference type="NCBI Taxonomy" id="1990687"/>
    <lineage>
        <taxon>Bacteria</taxon>
        <taxon>Bacillati</taxon>
        <taxon>Actinomycetota</taxon>
        <taxon>Actinomycetes</taxon>
        <taxon>Mycobacteriales</taxon>
        <taxon>Nocardiaceae</taxon>
        <taxon>Rhodococcus</taxon>
    </lineage>
</organism>
<dbReference type="NCBIfam" id="NF037996">
    <property type="entry name" value="B-4DMT"/>
    <property type="match status" value="1"/>
</dbReference>
<dbReference type="EMBL" id="CP021355">
    <property type="protein sequence ID" value="AWK76531.1"/>
    <property type="molecule type" value="Genomic_DNA"/>
</dbReference>
<proteinExistence type="predicted"/>
<dbReference type="AlphaFoldDB" id="A0A2S2C6K2"/>
<gene>
    <name evidence="2" type="ORF">CBI38_34715</name>
</gene>
<dbReference type="InterPro" id="IPR047958">
    <property type="entry name" value="B-4DMT-like"/>
</dbReference>
<reference evidence="2 3" key="1">
    <citation type="submission" date="2017-05" db="EMBL/GenBank/DDBJ databases">
        <title>Isolation of Rhodococcus sp. S2-17 biodegrading of BP-3.</title>
        <authorList>
            <person name="Lee Y."/>
            <person name="Kim K.H."/>
            <person name="Chun B.H."/>
            <person name="Jung H.S."/>
            <person name="Jeon C.O."/>
        </authorList>
    </citation>
    <scope>NUCLEOTIDE SEQUENCE [LARGE SCALE GENOMIC DNA]</scope>
    <source>
        <strain evidence="2 3">S2-17</strain>
        <plasmid evidence="3">prb98</plasmid>
    </source>
</reference>
<geneLocation type="plasmid" evidence="3">
    <name>prb98</name>
</geneLocation>
<keyword evidence="1" id="KW-1133">Transmembrane helix</keyword>
<keyword evidence="1" id="KW-0812">Transmembrane</keyword>
<feature type="transmembrane region" description="Helical" evidence="1">
    <location>
        <begin position="20"/>
        <end position="38"/>
    </location>
</feature>
<feature type="transmembrane region" description="Helical" evidence="1">
    <location>
        <begin position="98"/>
        <end position="119"/>
    </location>
</feature>
<sequence length="164" mass="17340">MVRAAMGVGVTNHPSSDSALRLLAIGAVVVVALVWGILDGICKGRDSPSAQNADLTIIWLEAAAVAAVLAGVLAWIVGQATSIGVGRNSLFFEATSGAAFTLMLVFAPAVAGSIVGHYLTLRNTKGQKVAAVSQNKNVEYLEDFEYLEEEIVDHSYEGPHQHHR</sequence>
<dbReference type="Proteomes" id="UP000245711">
    <property type="component" value="Plasmid pRB98"/>
</dbReference>
<evidence type="ECO:0000256" key="1">
    <source>
        <dbReference type="SAM" id="Phobius"/>
    </source>
</evidence>
<keyword evidence="2" id="KW-0614">Plasmid</keyword>
<keyword evidence="3" id="KW-1185">Reference proteome</keyword>
<evidence type="ECO:0000313" key="3">
    <source>
        <dbReference type="Proteomes" id="UP000245711"/>
    </source>
</evidence>
<dbReference type="KEGG" id="roz:CBI38_34715"/>
<accession>A0A2S2C6K2</accession>
<name>A0A2S2C6K2_9NOCA</name>